<evidence type="ECO:0000256" key="5">
    <source>
        <dbReference type="ARBA" id="ARBA00023136"/>
    </source>
</evidence>
<proteinExistence type="predicted"/>
<feature type="transmembrane region" description="Helical" evidence="6">
    <location>
        <begin position="353"/>
        <end position="375"/>
    </location>
</feature>
<protein>
    <submittedName>
        <fullName evidence="7">PST family polysaccharide transporter</fullName>
    </submittedName>
</protein>
<dbReference type="OrthoDB" id="9770347at2"/>
<feature type="transmembrane region" description="Helical" evidence="6">
    <location>
        <begin position="285"/>
        <end position="307"/>
    </location>
</feature>
<comment type="subcellular location">
    <subcellularLocation>
        <location evidence="1">Cell membrane</location>
        <topology evidence="1">Multi-pass membrane protein</topology>
    </subcellularLocation>
</comment>
<feature type="transmembrane region" description="Helical" evidence="6">
    <location>
        <begin position="319"/>
        <end position="341"/>
    </location>
</feature>
<dbReference type="PANTHER" id="PTHR30250:SF11">
    <property type="entry name" value="O-ANTIGEN TRANSPORTER-RELATED"/>
    <property type="match status" value="1"/>
</dbReference>
<name>A0A2T6KFY9_9RHOB</name>
<keyword evidence="4 6" id="KW-1133">Transmembrane helix</keyword>
<feature type="transmembrane region" description="Helical" evidence="6">
    <location>
        <begin position="232"/>
        <end position="250"/>
    </location>
</feature>
<evidence type="ECO:0000313" key="7">
    <source>
        <dbReference type="EMBL" id="PUB14239.1"/>
    </source>
</evidence>
<feature type="transmembrane region" description="Helical" evidence="6">
    <location>
        <begin position="85"/>
        <end position="107"/>
    </location>
</feature>
<keyword evidence="2" id="KW-1003">Cell membrane</keyword>
<dbReference type="GO" id="GO:0005886">
    <property type="term" value="C:plasma membrane"/>
    <property type="evidence" value="ECO:0007669"/>
    <property type="project" value="UniProtKB-SubCell"/>
</dbReference>
<reference evidence="7 8" key="1">
    <citation type="submission" date="2018-04" db="EMBL/GenBank/DDBJ databases">
        <title>Genomic Encyclopedia of Archaeal and Bacterial Type Strains, Phase II (KMG-II): from individual species to whole genera.</title>
        <authorList>
            <person name="Goeker M."/>
        </authorList>
    </citation>
    <scope>NUCLEOTIDE SEQUENCE [LARGE SCALE GENOMIC DNA]</scope>
    <source>
        <strain evidence="7 8">DSM 29955</strain>
    </source>
</reference>
<keyword evidence="3 6" id="KW-0812">Transmembrane</keyword>
<dbReference type="Pfam" id="PF13440">
    <property type="entry name" value="Polysacc_synt_3"/>
    <property type="match status" value="1"/>
</dbReference>
<dbReference type="PANTHER" id="PTHR30250">
    <property type="entry name" value="PST FAMILY PREDICTED COLANIC ACID TRANSPORTER"/>
    <property type="match status" value="1"/>
</dbReference>
<dbReference type="RefSeq" id="WP_108386771.1">
    <property type="nucleotide sequence ID" value="NZ_QBUD01000006.1"/>
</dbReference>
<dbReference type="AlphaFoldDB" id="A0A2T6KFY9"/>
<evidence type="ECO:0000256" key="2">
    <source>
        <dbReference type="ARBA" id="ARBA00022475"/>
    </source>
</evidence>
<sequence>MTWTTKTLAQNLIAYGASEVAAKASRLLVVIAVARTLELAEIGMAAAAFAAGDVLKAVTENGVGQRIIAAKDRDLSSVCATAHRIFWAWCIALFVLQTAIGAIIFAWGSSAMLFALIVVLAAEYLFMPAGLVQAALAMRAGKLRATAGISGAQIVGANLMSVVLVVIWPSAIALVLPKLLAAPIWLIAMRRLHPWQRDSNTSCAPLMPFVTFGWAVLGVEVVKALRLQADKIIVGALMGAEALGLYFMAFNAGLSLSNAFSTAFSTVLFPHLSQAGNKVAALRQSMLLGLALITPVVVMQSALAPYYVPILFGSGWDDVAGIVAVLCLVAIPTTMWSAAAGWLRSEGRPQVELLNTVGITLGLSLSTVILSPYGLQAVATGYAITSFILMAIASLPTILANIGPTQQGA</sequence>
<comment type="caution">
    <text evidence="7">The sequence shown here is derived from an EMBL/GenBank/DDBJ whole genome shotgun (WGS) entry which is preliminary data.</text>
</comment>
<evidence type="ECO:0000256" key="6">
    <source>
        <dbReference type="SAM" id="Phobius"/>
    </source>
</evidence>
<keyword evidence="5 6" id="KW-0472">Membrane</keyword>
<dbReference type="InterPro" id="IPR050833">
    <property type="entry name" value="Poly_Biosynth_Transport"/>
</dbReference>
<dbReference type="EMBL" id="QBUD01000006">
    <property type="protein sequence ID" value="PUB14239.1"/>
    <property type="molecule type" value="Genomic_DNA"/>
</dbReference>
<evidence type="ECO:0000313" key="8">
    <source>
        <dbReference type="Proteomes" id="UP000244523"/>
    </source>
</evidence>
<evidence type="ECO:0000256" key="3">
    <source>
        <dbReference type="ARBA" id="ARBA00022692"/>
    </source>
</evidence>
<feature type="transmembrane region" description="Helical" evidence="6">
    <location>
        <begin position="113"/>
        <end position="138"/>
    </location>
</feature>
<accession>A0A2T6KFY9</accession>
<keyword evidence="8" id="KW-1185">Reference proteome</keyword>
<evidence type="ECO:0000256" key="1">
    <source>
        <dbReference type="ARBA" id="ARBA00004651"/>
    </source>
</evidence>
<dbReference type="Proteomes" id="UP000244523">
    <property type="component" value="Unassembled WGS sequence"/>
</dbReference>
<feature type="transmembrane region" description="Helical" evidence="6">
    <location>
        <begin position="159"/>
        <end position="186"/>
    </location>
</feature>
<gene>
    <name evidence="7" type="ORF">C8N45_106113</name>
</gene>
<feature type="transmembrane region" description="Helical" evidence="6">
    <location>
        <begin position="381"/>
        <end position="402"/>
    </location>
</feature>
<evidence type="ECO:0000256" key="4">
    <source>
        <dbReference type="ARBA" id="ARBA00022989"/>
    </source>
</evidence>
<organism evidence="7 8">
    <name type="scientific">Yoonia sediminilitoris</name>
    <dbReference type="NCBI Taxonomy" id="1286148"/>
    <lineage>
        <taxon>Bacteria</taxon>
        <taxon>Pseudomonadati</taxon>
        <taxon>Pseudomonadota</taxon>
        <taxon>Alphaproteobacteria</taxon>
        <taxon>Rhodobacterales</taxon>
        <taxon>Paracoccaceae</taxon>
        <taxon>Yoonia</taxon>
    </lineage>
</organism>